<dbReference type="Proteomes" id="UP000037035">
    <property type="component" value="Unassembled WGS sequence"/>
</dbReference>
<keyword evidence="2" id="KW-1185">Reference proteome</keyword>
<dbReference type="EMBL" id="LAVV01006449">
    <property type="protein sequence ID" value="KNZ59868.1"/>
    <property type="molecule type" value="Genomic_DNA"/>
</dbReference>
<dbReference type="VEuPathDB" id="FungiDB:VP01_1650g7"/>
<comment type="caution">
    <text evidence="1">The sequence shown here is derived from an EMBL/GenBank/DDBJ whole genome shotgun (WGS) entry which is preliminary data.</text>
</comment>
<sequence>MFQSLLTTRSFFFPLSNWDPIQKILDLEISNASLLAINGALERSEGSSTSTASTLPGWTN</sequence>
<gene>
    <name evidence="1" type="ORF">VP01_1650g7</name>
</gene>
<accession>A0A0L6VGK3</accession>
<dbReference type="AlphaFoldDB" id="A0A0L6VGK3"/>
<dbReference type="OrthoDB" id="2555519at2759"/>
<evidence type="ECO:0000313" key="1">
    <source>
        <dbReference type="EMBL" id="KNZ59868.1"/>
    </source>
</evidence>
<name>A0A0L6VGK3_9BASI</name>
<protein>
    <submittedName>
        <fullName evidence="1">Uncharacterized protein</fullName>
    </submittedName>
</protein>
<reference evidence="1 2" key="1">
    <citation type="submission" date="2015-08" db="EMBL/GenBank/DDBJ databases">
        <title>Next Generation Sequencing and Analysis of the Genome of Puccinia sorghi L Schw, the Causal Agent of Maize Common Rust.</title>
        <authorList>
            <person name="Rochi L."/>
            <person name="Burguener G."/>
            <person name="Darino M."/>
            <person name="Turjanski A."/>
            <person name="Kreff E."/>
            <person name="Dieguez M.J."/>
            <person name="Sacco F."/>
        </authorList>
    </citation>
    <scope>NUCLEOTIDE SEQUENCE [LARGE SCALE GENOMIC DNA]</scope>
    <source>
        <strain evidence="1 2">RO10H11247</strain>
    </source>
</reference>
<organism evidence="1 2">
    <name type="scientific">Puccinia sorghi</name>
    <dbReference type="NCBI Taxonomy" id="27349"/>
    <lineage>
        <taxon>Eukaryota</taxon>
        <taxon>Fungi</taxon>
        <taxon>Dikarya</taxon>
        <taxon>Basidiomycota</taxon>
        <taxon>Pucciniomycotina</taxon>
        <taxon>Pucciniomycetes</taxon>
        <taxon>Pucciniales</taxon>
        <taxon>Pucciniaceae</taxon>
        <taxon>Puccinia</taxon>
    </lineage>
</organism>
<proteinExistence type="predicted"/>
<evidence type="ECO:0000313" key="2">
    <source>
        <dbReference type="Proteomes" id="UP000037035"/>
    </source>
</evidence>